<dbReference type="InterPro" id="IPR000330">
    <property type="entry name" value="SNF2_N"/>
</dbReference>
<keyword evidence="11" id="KW-0805">Transcription regulation</keyword>
<keyword evidence="7" id="KW-0498">Mitosis</keyword>
<evidence type="ECO:0000256" key="3">
    <source>
        <dbReference type="ARBA" id="ARBA00022473"/>
    </source>
</evidence>
<feature type="region of interest" description="Disordered" evidence="18">
    <location>
        <begin position="579"/>
        <end position="602"/>
    </location>
</feature>
<dbReference type="CDD" id="cd18793">
    <property type="entry name" value="SF2_C_SNF"/>
    <property type="match status" value="1"/>
</dbReference>
<dbReference type="Gene3D" id="3.40.50.10810">
    <property type="entry name" value="Tandem AAA-ATPase domain"/>
    <property type="match status" value="1"/>
</dbReference>
<organism evidence="21 22">
    <name type="scientific">Crassostrea virginica</name>
    <name type="common">Eastern oyster</name>
    <dbReference type="NCBI Taxonomy" id="6565"/>
    <lineage>
        <taxon>Eukaryota</taxon>
        <taxon>Metazoa</taxon>
        <taxon>Spiralia</taxon>
        <taxon>Lophotrochozoa</taxon>
        <taxon>Mollusca</taxon>
        <taxon>Bivalvia</taxon>
        <taxon>Autobranchia</taxon>
        <taxon>Pteriomorphia</taxon>
        <taxon>Ostreida</taxon>
        <taxon>Ostreoidea</taxon>
        <taxon>Ostreidae</taxon>
        <taxon>Crassostrea</taxon>
    </lineage>
</organism>
<proteinExistence type="inferred from homology"/>
<evidence type="ECO:0000256" key="6">
    <source>
        <dbReference type="ARBA" id="ARBA00022741"/>
    </source>
</evidence>
<keyword evidence="12" id="KW-0175">Coiled coil</keyword>
<dbReference type="AlphaFoldDB" id="A0A8B8D8U8"/>
<keyword evidence="13" id="KW-0804">Transcription</keyword>
<feature type="compositionally biased region" description="Basic residues" evidence="18">
    <location>
        <begin position="592"/>
        <end position="601"/>
    </location>
</feature>
<evidence type="ECO:0000313" key="22">
    <source>
        <dbReference type="RefSeq" id="XP_022324543.1"/>
    </source>
</evidence>
<evidence type="ECO:0000256" key="16">
    <source>
        <dbReference type="ARBA" id="ARBA00053349"/>
    </source>
</evidence>
<feature type="compositionally biased region" description="Basic and acidic residues" evidence="18">
    <location>
        <begin position="157"/>
        <end position="173"/>
    </location>
</feature>
<dbReference type="Proteomes" id="UP000694844">
    <property type="component" value="Chromosome 3"/>
</dbReference>
<dbReference type="Gene3D" id="3.40.50.300">
    <property type="entry name" value="P-loop containing nucleotide triphosphate hydrolases"/>
    <property type="match status" value="1"/>
</dbReference>
<feature type="compositionally biased region" description="Basic residues" evidence="18">
    <location>
        <begin position="146"/>
        <end position="156"/>
    </location>
</feature>
<feature type="compositionally biased region" description="Basic and acidic residues" evidence="18">
    <location>
        <begin position="269"/>
        <end position="279"/>
    </location>
</feature>
<comment type="subcellular location">
    <subcellularLocation>
        <location evidence="1">Nucleus</location>
    </subcellularLocation>
</comment>
<evidence type="ECO:0000256" key="14">
    <source>
        <dbReference type="ARBA" id="ARBA00023242"/>
    </source>
</evidence>
<evidence type="ECO:0000256" key="2">
    <source>
        <dbReference type="ARBA" id="ARBA00007025"/>
    </source>
</evidence>
<dbReference type="PROSITE" id="PS51192">
    <property type="entry name" value="HELICASE_ATP_BIND_1"/>
    <property type="match status" value="1"/>
</dbReference>
<dbReference type="GO" id="GO:0004386">
    <property type="term" value="F:helicase activity"/>
    <property type="evidence" value="ECO:0007669"/>
    <property type="project" value="UniProtKB-KW"/>
</dbReference>
<comment type="function">
    <text evidence="16">Plays an essential role in normal development and survival. Involved in regulation of the expansion or survival of lymphoid cells. Required for de novo or maintenance DNA methylation. May control silencing of the imprinted CDKN1C gene through DNA methylation. May play a role in formation and organization of heterochromatin, implying a functional role in the regulation of transcription and mitosis.</text>
</comment>
<dbReference type="SMART" id="SM00487">
    <property type="entry name" value="DEXDc"/>
    <property type="match status" value="1"/>
</dbReference>
<feature type="compositionally biased region" description="Basic residues" evidence="18">
    <location>
        <begin position="913"/>
        <end position="925"/>
    </location>
</feature>
<feature type="region of interest" description="Disordered" evidence="18">
    <location>
        <begin position="1"/>
        <end position="108"/>
    </location>
</feature>
<evidence type="ECO:0000256" key="18">
    <source>
        <dbReference type="SAM" id="MobiDB-lite"/>
    </source>
</evidence>
<evidence type="ECO:0000256" key="5">
    <source>
        <dbReference type="ARBA" id="ARBA00022618"/>
    </source>
</evidence>
<dbReference type="InterPro" id="IPR038718">
    <property type="entry name" value="SNF2-like_sf"/>
</dbReference>
<dbReference type="GO" id="GO:0005634">
    <property type="term" value="C:nucleus"/>
    <property type="evidence" value="ECO:0007669"/>
    <property type="project" value="UniProtKB-SubCell"/>
</dbReference>
<keyword evidence="14" id="KW-0539">Nucleus</keyword>
<dbReference type="SMART" id="SM00490">
    <property type="entry name" value="HELICc"/>
    <property type="match status" value="1"/>
</dbReference>
<evidence type="ECO:0000256" key="4">
    <source>
        <dbReference type="ARBA" id="ARBA00022553"/>
    </source>
</evidence>
<dbReference type="PANTHER" id="PTHR47161">
    <property type="entry name" value="LYMPHOID-SPECIFIC HELICASE"/>
    <property type="match status" value="1"/>
</dbReference>
<gene>
    <name evidence="22" type="primary">LOC111125248</name>
</gene>
<dbReference type="GO" id="GO:0003682">
    <property type="term" value="F:chromatin binding"/>
    <property type="evidence" value="ECO:0007669"/>
    <property type="project" value="TreeGrafter"/>
</dbReference>
<dbReference type="InterPro" id="IPR001650">
    <property type="entry name" value="Helicase_C-like"/>
</dbReference>
<keyword evidence="6" id="KW-0547">Nucleotide-binding</keyword>
<dbReference type="RefSeq" id="XP_022324543.1">
    <property type="nucleotide sequence ID" value="XM_022468835.1"/>
</dbReference>
<dbReference type="Pfam" id="PF00271">
    <property type="entry name" value="Helicase_C"/>
    <property type="match status" value="1"/>
</dbReference>
<dbReference type="PROSITE" id="PS51194">
    <property type="entry name" value="HELICASE_CTER"/>
    <property type="match status" value="1"/>
</dbReference>
<feature type="compositionally biased region" description="Basic and acidic residues" evidence="18">
    <location>
        <begin position="18"/>
        <end position="48"/>
    </location>
</feature>
<dbReference type="GO" id="GO:0051301">
    <property type="term" value="P:cell division"/>
    <property type="evidence" value="ECO:0007669"/>
    <property type="project" value="UniProtKB-KW"/>
</dbReference>
<feature type="compositionally biased region" description="Basic and acidic residues" evidence="18">
    <location>
        <begin position="247"/>
        <end position="258"/>
    </location>
</feature>
<dbReference type="InterPro" id="IPR014001">
    <property type="entry name" value="Helicase_ATP-bd"/>
</dbReference>
<dbReference type="GO" id="GO:0031508">
    <property type="term" value="P:pericentric heterochromatin formation"/>
    <property type="evidence" value="ECO:0007669"/>
    <property type="project" value="TreeGrafter"/>
</dbReference>
<dbReference type="PANTHER" id="PTHR47161:SF1">
    <property type="entry name" value="LYMPHOID-SPECIFIC HELICASE"/>
    <property type="match status" value="1"/>
</dbReference>
<dbReference type="GO" id="GO:0016787">
    <property type="term" value="F:hydrolase activity"/>
    <property type="evidence" value="ECO:0007669"/>
    <property type="project" value="UniProtKB-KW"/>
</dbReference>
<dbReference type="GO" id="GO:0005721">
    <property type="term" value="C:pericentric heterochromatin"/>
    <property type="evidence" value="ECO:0007669"/>
    <property type="project" value="TreeGrafter"/>
</dbReference>
<sequence>MTEVSRTLSPQIPIVEAAEPKEAAKINDADNVKENEKKHEDFAIKEEIQNSEDSLNADDKKEDKAKDSNVMITSDMQKEEENLENEGKKEEEKVKEEHQKIWDQLDNEDRELRYSKLQFLLNKSTMYTKYLLQRIERQKQEDQKRKERLAKKLAKKHQTESLEQKKSTEEERRSHRNKSSTLNSPTSSQEKKSGRGKKRRTATDSPDFKPTAKRKKEESDSQSSNPKEGENTEPLQESVDTSTAGHPEARNLGKDADGSTKMADGEIGNEEKEEKLKRETEEKALLEKNEEHPILFTGGTLREYQKEGYKWLRTLYENGVNGILADEMGLGKTVQCIAVLAHLIYLGISGPFLVVAPLSTLPNWHSEFKRFTPKVPVILYHGPPEERARLRAQIRKTTPVREGINVQPVVITSYEITMRDRSSLQHHEWKILIVDEGHRIKNTHCRLIRELRMYRNTHRLLLTGTPLQNNLAELWSLLNFLLPEIFDDLGSFEMWFDVERLSVDNADEKIVKEEQQKNILSMLHQILTPFMLRRLKQDVELKLPPKKELLVYAPMSAMQQEFYTSTVDKTILDKIKEKNSEQKAEEYDSKGRPVRQSRNKKVNYSLLEEKDDSCSESDLEEDLEKWFSAAQDNVQSSSANREKGPAKSVVTIRMQNIMMQLRKCCNHPYLLEYPLTEGGDYRIDEDLVQVCGKMKLLDTMLAEMKSRGHKVLIFSQMTKMLDILQDFCWLRKYNFCRLDGSTNIQERQEQMADFNSNPDTYIFLLSTRAGGLGINLTGADTVIIYDSDWNPQCDLQAQDRCHRIGQSKPVVIYRFVTANTIDQRIVERAAAKRKLEKMVIHKGKFKSGIEQFSDEFKPLSPQELMELLKAKDHENEVKDVENLSEEALNSLLDRSDLYAKWKDQEEANQAQKQRAKGKKTKKHQKSKDMSSVFSIIDEDV</sequence>
<evidence type="ECO:0000256" key="15">
    <source>
        <dbReference type="ARBA" id="ARBA00023306"/>
    </source>
</evidence>
<feature type="compositionally biased region" description="Basic and acidic residues" evidence="18">
    <location>
        <begin position="57"/>
        <end position="67"/>
    </location>
</feature>
<dbReference type="OrthoDB" id="5857104at2759"/>
<evidence type="ECO:0000256" key="9">
    <source>
        <dbReference type="ARBA" id="ARBA00022806"/>
    </source>
</evidence>
<feature type="domain" description="Helicase ATP-binding" evidence="19">
    <location>
        <begin position="313"/>
        <end position="484"/>
    </location>
</feature>
<feature type="compositionally biased region" description="Basic and acidic residues" evidence="18">
    <location>
        <begin position="579"/>
        <end position="591"/>
    </location>
</feature>
<evidence type="ECO:0000313" key="21">
    <source>
        <dbReference type="Proteomes" id="UP000694844"/>
    </source>
</evidence>
<dbReference type="GeneID" id="111125248"/>
<dbReference type="GO" id="GO:0005524">
    <property type="term" value="F:ATP binding"/>
    <property type="evidence" value="ECO:0007669"/>
    <property type="project" value="UniProtKB-KW"/>
</dbReference>
<keyword evidence="10" id="KW-0067">ATP-binding</keyword>
<evidence type="ECO:0000256" key="17">
    <source>
        <dbReference type="ARBA" id="ARBA00081399"/>
    </source>
</evidence>
<dbReference type="FunFam" id="3.40.50.300:FF:000577">
    <property type="entry name" value="lymphoid-specific helicase isoform X1"/>
    <property type="match status" value="1"/>
</dbReference>
<feature type="compositionally biased region" description="Polar residues" evidence="18">
    <location>
        <begin position="179"/>
        <end position="188"/>
    </location>
</feature>
<dbReference type="FunFam" id="3.40.50.10810:FF:000015">
    <property type="entry name" value="lymphoid-specific helicase isoform X1"/>
    <property type="match status" value="1"/>
</dbReference>
<keyword evidence="9" id="KW-0347">Helicase</keyword>
<evidence type="ECO:0000256" key="7">
    <source>
        <dbReference type="ARBA" id="ARBA00022776"/>
    </source>
</evidence>
<protein>
    <recommendedName>
        <fullName evidence="17">Proliferation-associated SNF2-like protein</fullName>
    </recommendedName>
</protein>
<dbReference type="GO" id="GO:0044027">
    <property type="term" value="P:negative regulation of gene expression via chromosomal CpG island methylation"/>
    <property type="evidence" value="ECO:0007669"/>
    <property type="project" value="TreeGrafter"/>
</dbReference>
<keyword evidence="15" id="KW-0131">Cell cycle</keyword>
<dbReference type="InterPro" id="IPR049730">
    <property type="entry name" value="SNF2/RAD54-like_C"/>
</dbReference>
<accession>A0A8B8D8U8</accession>
<feature type="compositionally biased region" description="Polar residues" evidence="18">
    <location>
        <begin position="233"/>
        <end position="244"/>
    </location>
</feature>
<evidence type="ECO:0000256" key="11">
    <source>
        <dbReference type="ARBA" id="ARBA00023015"/>
    </source>
</evidence>
<reference evidence="22" key="1">
    <citation type="submission" date="2025-08" db="UniProtKB">
        <authorList>
            <consortium name="RefSeq"/>
        </authorList>
    </citation>
    <scope>IDENTIFICATION</scope>
    <source>
        <tissue evidence="22">Whole sample</tissue>
    </source>
</reference>
<feature type="region of interest" description="Disordered" evidence="18">
    <location>
        <begin position="137"/>
        <end position="279"/>
    </location>
</feature>
<keyword evidence="5" id="KW-0132">Cell division</keyword>
<evidence type="ECO:0000256" key="12">
    <source>
        <dbReference type="ARBA" id="ARBA00023054"/>
    </source>
</evidence>
<feature type="domain" description="Helicase C-terminal" evidence="20">
    <location>
        <begin position="696"/>
        <end position="860"/>
    </location>
</feature>
<evidence type="ECO:0000256" key="13">
    <source>
        <dbReference type="ARBA" id="ARBA00023163"/>
    </source>
</evidence>
<dbReference type="InterPro" id="IPR027417">
    <property type="entry name" value="P-loop_NTPase"/>
</dbReference>
<dbReference type="SUPFAM" id="SSF52540">
    <property type="entry name" value="P-loop containing nucleoside triphosphate hydrolases"/>
    <property type="match status" value="2"/>
</dbReference>
<evidence type="ECO:0000259" key="19">
    <source>
        <dbReference type="PROSITE" id="PS51192"/>
    </source>
</evidence>
<evidence type="ECO:0000256" key="1">
    <source>
        <dbReference type="ARBA" id="ARBA00004123"/>
    </source>
</evidence>
<keyword evidence="3" id="KW-0217">Developmental protein</keyword>
<feature type="compositionally biased region" description="Basic and acidic residues" evidence="18">
    <location>
        <begin position="76"/>
        <end position="103"/>
    </location>
</feature>
<evidence type="ECO:0000256" key="10">
    <source>
        <dbReference type="ARBA" id="ARBA00022840"/>
    </source>
</evidence>
<name>A0A8B8D8U8_CRAVI</name>
<dbReference type="KEGG" id="cvn:111125248"/>
<feature type="region of interest" description="Disordered" evidence="18">
    <location>
        <begin position="903"/>
        <end position="940"/>
    </location>
</feature>
<comment type="similarity">
    <text evidence="2">Belongs to the SNF2/RAD54 helicase family.</text>
</comment>
<dbReference type="Pfam" id="PF00176">
    <property type="entry name" value="SNF2-rel_dom"/>
    <property type="match status" value="1"/>
</dbReference>
<dbReference type="GO" id="GO:0006346">
    <property type="term" value="P:DNA methylation-dependent constitutive heterochromatin formation"/>
    <property type="evidence" value="ECO:0007669"/>
    <property type="project" value="TreeGrafter"/>
</dbReference>
<keyword evidence="4" id="KW-0597">Phosphoprotein</keyword>
<evidence type="ECO:0000259" key="20">
    <source>
        <dbReference type="PROSITE" id="PS51194"/>
    </source>
</evidence>
<keyword evidence="21" id="KW-1185">Reference proteome</keyword>
<feature type="compositionally biased region" description="Polar residues" evidence="18">
    <location>
        <begin position="1"/>
        <end position="10"/>
    </location>
</feature>
<evidence type="ECO:0000256" key="8">
    <source>
        <dbReference type="ARBA" id="ARBA00022801"/>
    </source>
</evidence>
<keyword evidence="8" id="KW-0378">Hydrolase</keyword>